<evidence type="ECO:0000256" key="1">
    <source>
        <dbReference type="SAM" id="Phobius"/>
    </source>
</evidence>
<evidence type="ECO:0000313" key="2">
    <source>
        <dbReference type="EMBL" id="MQL95267.1"/>
    </source>
</evidence>
<gene>
    <name evidence="2" type="ORF">Taro_027929</name>
</gene>
<accession>A0A843VLL2</accession>
<proteinExistence type="predicted"/>
<feature type="non-terminal residue" evidence="2">
    <location>
        <position position="1"/>
    </location>
</feature>
<reference evidence="2" key="1">
    <citation type="submission" date="2017-07" db="EMBL/GenBank/DDBJ databases">
        <title>Taro Niue Genome Assembly and Annotation.</title>
        <authorList>
            <person name="Atibalentja N."/>
            <person name="Keating K."/>
            <person name="Fields C.J."/>
        </authorList>
    </citation>
    <scope>NUCLEOTIDE SEQUENCE</scope>
    <source>
        <strain evidence="2">Niue_2</strain>
        <tissue evidence="2">Leaf</tissue>
    </source>
</reference>
<keyword evidence="3" id="KW-1185">Reference proteome</keyword>
<comment type="caution">
    <text evidence="2">The sequence shown here is derived from an EMBL/GenBank/DDBJ whole genome shotgun (WGS) entry which is preliminary data.</text>
</comment>
<evidence type="ECO:0000313" key="3">
    <source>
        <dbReference type="Proteomes" id="UP000652761"/>
    </source>
</evidence>
<protein>
    <submittedName>
        <fullName evidence="2">Uncharacterized protein</fullName>
    </submittedName>
</protein>
<sequence>PFLGASPWWHWRVWLPDLTVCLGSGVVLLVGPRPCGGVPRLVSVLCLTLLVSAGVVCVLRPWLVVVALHYSVPLLSSTLL</sequence>
<organism evidence="2 3">
    <name type="scientific">Colocasia esculenta</name>
    <name type="common">Wild taro</name>
    <name type="synonym">Arum esculentum</name>
    <dbReference type="NCBI Taxonomy" id="4460"/>
    <lineage>
        <taxon>Eukaryota</taxon>
        <taxon>Viridiplantae</taxon>
        <taxon>Streptophyta</taxon>
        <taxon>Embryophyta</taxon>
        <taxon>Tracheophyta</taxon>
        <taxon>Spermatophyta</taxon>
        <taxon>Magnoliopsida</taxon>
        <taxon>Liliopsida</taxon>
        <taxon>Araceae</taxon>
        <taxon>Aroideae</taxon>
        <taxon>Colocasieae</taxon>
        <taxon>Colocasia</taxon>
    </lineage>
</organism>
<dbReference type="EMBL" id="NMUH01001775">
    <property type="protein sequence ID" value="MQL95267.1"/>
    <property type="molecule type" value="Genomic_DNA"/>
</dbReference>
<keyword evidence="1" id="KW-0812">Transmembrane</keyword>
<feature type="transmembrane region" description="Helical" evidence="1">
    <location>
        <begin position="13"/>
        <end position="30"/>
    </location>
</feature>
<keyword evidence="1" id="KW-1133">Transmembrane helix</keyword>
<feature type="transmembrane region" description="Helical" evidence="1">
    <location>
        <begin position="42"/>
        <end position="70"/>
    </location>
</feature>
<dbReference type="Proteomes" id="UP000652761">
    <property type="component" value="Unassembled WGS sequence"/>
</dbReference>
<dbReference type="AlphaFoldDB" id="A0A843VLL2"/>
<keyword evidence="1" id="KW-0472">Membrane</keyword>
<name>A0A843VLL2_COLES</name>